<evidence type="ECO:0000313" key="2">
    <source>
        <dbReference type="EMBL" id="QLH82264.1"/>
    </source>
</evidence>
<dbReference type="GeneID" id="56083296"/>
<dbReference type="EMBL" id="CP058909">
    <property type="protein sequence ID" value="QLH82264.1"/>
    <property type="molecule type" value="Genomic_DNA"/>
</dbReference>
<dbReference type="KEGG" id="hpel:HZS54_11865"/>
<dbReference type="OrthoDB" id="384937at2157"/>
<dbReference type="RefSeq" id="WP_179922732.1">
    <property type="nucleotide sequence ID" value="NZ_CP058909.1"/>
</dbReference>
<keyword evidence="3" id="KW-1185">Reference proteome</keyword>
<protein>
    <submittedName>
        <fullName evidence="2">Uncharacterized protein</fullName>
    </submittedName>
</protein>
<evidence type="ECO:0000256" key="1">
    <source>
        <dbReference type="SAM" id="MobiDB-lite"/>
    </source>
</evidence>
<dbReference type="AlphaFoldDB" id="A0A7D5P9N0"/>
<name>A0A7D5P9N0_9EURY</name>
<feature type="region of interest" description="Disordered" evidence="1">
    <location>
        <begin position="108"/>
        <end position="161"/>
    </location>
</feature>
<proteinExistence type="predicted"/>
<feature type="compositionally biased region" description="Polar residues" evidence="1">
    <location>
        <begin position="152"/>
        <end position="161"/>
    </location>
</feature>
<evidence type="ECO:0000313" key="3">
    <source>
        <dbReference type="Proteomes" id="UP000509346"/>
    </source>
</evidence>
<organism evidence="2 3">
    <name type="scientific">Halosimplex pelagicum</name>
    <dbReference type="NCBI Taxonomy" id="869886"/>
    <lineage>
        <taxon>Archaea</taxon>
        <taxon>Methanobacteriati</taxon>
        <taxon>Methanobacteriota</taxon>
        <taxon>Stenosarchaea group</taxon>
        <taxon>Halobacteria</taxon>
        <taxon>Halobacteriales</taxon>
        <taxon>Haloarculaceae</taxon>
        <taxon>Halosimplex</taxon>
    </lineage>
</organism>
<dbReference type="Proteomes" id="UP000509346">
    <property type="component" value="Chromosome"/>
</dbReference>
<gene>
    <name evidence="2" type="ORF">HZS54_11865</name>
</gene>
<reference evidence="2 3" key="1">
    <citation type="submission" date="2020-07" db="EMBL/GenBank/DDBJ databases">
        <title>Halosimplex litoreum sp. nov. and Halosimplex rubrum sp. nov., isolated from different salt environments.</title>
        <authorList>
            <person name="Cui H."/>
        </authorList>
    </citation>
    <scope>NUCLEOTIDE SEQUENCE [LARGE SCALE GENOMIC DNA]</scope>
    <source>
        <strain evidence="2 3">R2</strain>
    </source>
</reference>
<sequence>MSQRVLTASEAFDDCLSFFEETLRPAMKVETGGFSGDLMPGNEFEISLTVTHGALTALVKRYSAAEFDFHSERNLIPSVSSRERINPLKDLYVELTIDFTPYGAVFGGSSNDNGGGMTEAEGGEDEGPTANEITVDGPAPGPEAPSGPSFDAESTPSPATA</sequence>
<accession>A0A7D5P9N0</accession>